<evidence type="ECO:0000256" key="3">
    <source>
        <dbReference type="ARBA" id="ARBA00022480"/>
    </source>
</evidence>
<sequence length="310" mass="34938">SPDTFNATSHDAMAMVIVTLEAFAGMWINAFIVSVLCIARVQRKSFNSNEKILLFLGCCRFGDLCSAWLYTFLSLLYPWCFYVHPVPQLFSALSSFLNASNVCVSACLCVFYCIKITNFRHTFFIYLKVKVDRMVPWLLLGSVLLSLLMSTLAYSIVDGSVSTNLNSTTPNNFWKLHVRMDGQLLTLFAISGFIQSTAFVAVIFSAFLLLISLWRHKHKMQTNSVNTLTMDAHIKAIKSILCFFIIYSINFTGFIMSLVYATKEEILPRLVTLVFQCALSVAHSLILIFSNPKLKKTLLRTLSCPKCKAC</sequence>
<keyword evidence="6 13" id="KW-1133">Transmembrane helix</keyword>
<evidence type="ECO:0000256" key="13">
    <source>
        <dbReference type="SAM" id="Phobius"/>
    </source>
</evidence>
<dbReference type="SUPFAM" id="SSF81321">
    <property type="entry name" value="Family A G protein-coupled receptor-like"/>
    <property type="match status" value="1"/>
</dbReference>
<gene>
    <name evidence="14" type="primary">Tas2r9</name>
    <name evidence="14" type="ORF">HALSEN_R01239</name>
</gene>
<feature type="non-terminal residue" evidence="14">
    <location>
        <position position="310"/>
    </location>
</feature>
<dbReference type="AlphaFoldDB" id="A0A851Z4R5"/>
<keyword evidence="8 12" id="KW-0472">Membrane</keyword>
<evidence type="ECO:0000256" key="6">
    <source>
        <dbReference type="ARBA" id="ARBA00022989"/>
    </source>
</evidence>
<keyword evidence="7 12" id="KW-0297">G-protein coupled receptor</keyword>
<feature type="transmembrane region" description="Helical" evidence="13">
    <location>
        <begin position="12"/>
        <end position="41"/>
    </location>
</feature>
<evidence type="ECO:0000313" key="14">
    <source>
        <dbReference type="EMBL" id="NXD86075.1"/>
    </source>
</evidence>
<dbReference type="Gene3D" id="1.20.1070.10">
    <property type="entry name" value="Rhodopsin 7-helix transmembrane proteins"/>
    <property type="match status" value="1"/>
</dbReference>
<evidence type="ECO:0000313" key="15">
    <source>
        <dbReference type="Proteomes" id="UP000648918"/>
    </source>
</evidence>
<feature type="transmembrane region" description="Helical" evidence="13">
    <location>
        <begin position="135"/>
        <end position="157"/>
    </location>
</feature>
<reference evidence="14" key="1">
    <citation type="submission" date="2019-09" db="EMBL/GenBank/DDBJ databases">
        <title>Bird 10,000 Genomes (B10K) Project - Family phase.</title>
        <authorList>
            <person name="Zhang G."/>
        </authorList>
    </citation>
    <scope>NUCLEOTIDE SEQUENCE</scope>
    <source>
        <strain evidence="14">B10K-DU-024-03</strain>
        <tissue evidence="14">Muscle</tissue>
    </source>
</reference>
<comment type="similarity">
    <text evidence="2 11">Belongs to the G-protein coupled receptor T2R family.</text>
</comment>
<proteinExistence type="inferred from homology"/>
<evidence type="ECO:0000256" key="1">
    <source>
        <dbReference type="ARBA" id="ARBA00004141"/>
    </source>
</evidence>
<dbReference type="Proteomes" id="UP000648918">
    <property type="component" value="Unassembled WGS sequence"/>
</dbReference>
<dbReference type="PANTHER" id="PTHR11394">
    <property type="entry name" value="TASTE RECEPTOR TYPE 2"/>
    <property type="match status" value="1"/>
</dbReference>
<accession>A0A851Z4R5</accession>
<evidence type="ECO:0000256" key="12">
    <source>
        <dbReference type="RuleBase" id="RU004424"/>
    </source>
</evidence>
<evidence type="ECO:0000256" key="8">
    <source>
        <dbReference type="ARBA" id="ARBA00023136"/>
    </source>
</evidence>
<dbReference type="GO" id="GO:0016020">
    <property type="term" value="C:membrane"/>
    <property type="evidence" value="ECO:0007669"/>
    <property type="project" value="UniProtKB-SubCell"/>
</dbReference>
<dbReference type="GO" id="GO:0004930">
    <property type="term" value="F:G protein-coupled receptor activity"/>
    <property type="evidence" value="ECO:0007669"/>
    <property type="project" value="UniProtKB-KW"/>
</dbReference>
<feature type="transmembrane region" description="Helical" evidence="13">
    <location>
        <begin position="240"/>
        <end position="260"/>
    </location>
</feature>
<dbReference type="EMBL" id="WBNJ01000504">
    <property type="protein sequence ID" value="NXD86075.1"/>
    <property type="molecule type" value="Genomic_DNA"/>
</dbReference>
<keyword evidence="3 12" id="KW-0919">Taste</keyword>
<comment type="caution">
    <text evidence="14">The sequence shown here is derived from an EMBL/GenBank/DDBJ whole genome shotgun (WGS) entry which is preliminary data.</text>
</comment>
<protein>
    <recommendedName>
        <fullName evidence="12">Taste receptor type 2</fullName>
    </recommendedName>
</protein>
<evidence type="ECO:0000256" key="5">
    <source>
        <dbReference type="ARBA" id="ARBA00022692"/>
    </source>
</evidence>
<keyword evidence="10 12" id="KW-0807">Transducer</keyword>
<evidence type="ECO:0000256" key="7">
    <source>
        <dbReference type="ARBA" id="ARBA00023040"/>
    </source>
</evidence>
<keyword evidence="15" id="KW-1185">Reference proteome</keyword>
<evidence type="ECO:0000256" key="10">
    <source>
        <dbReference type="ARBA" id="ARBA00023224"/>
    </source>
</evidence>
<feature type="transmembrane region" description="Helical" evidence="13">
    <location>
        <begin position="89"/>
        <end position="114"/>
    </location>
</feature>
<organism evidence="14 15">
    <name type="scientific">Halcyon senegalensis</name>
    <dbReference type="NCBI Taxonomy" id="342381"/>
    <lineage>
        <taxon>Eukaryota</taxon>
        <taxon>Metazoa</taxon>
        <taxon>Chordata</taxon>
        <taxon>Craniata</taxon>
        <taxon>Vertebrata</taxon>
        <taxon>Euteleostomi</taxon>
        <taxon>Archelosauria</taxon>
        <taxon>Archosauria</taxon>
        <taxon>Dinosauria</taxon>
        <taxon>Saurischia</taxon>
        <taxon>Theropoda</taxon>
        <taxon>Coelurosauria</taxon>
        <taxon>Aves</taxon>
        <taxon>Neognathae</taxon>
        <taxon>Neoaves</taxon>
        <taxon>Telluraves</taxon>
        <taxon>Coraciimorphae</taxon>
        <taxon>Coraciiformes</taxon>
        <taxon>Alcedinidae</taxon>
        <taxon>Halcyon</taxon>
    </lineage>
</organism>
<comment type="subcellular location">
    <subcellularLocation>
        <location evidence="1 12">Membrane</location>
        <topology evidence="1 12">Multi-pass membrane protein</topology>
    </subcellularLocation>
</comment>
<keyword evidence="5 12" id="KW-0812">Transmembrane</keyword>
<evidence type="ECO:0000256" key="9">
    <source>
        <dbReference type="ARBA" id="ARBA00023170"/>
    </source>
</evidence>
<feature type="transmembrane region" description="Helical" evidence="13">
    <location>
        <begin position="184"/>
        <end position="211"/>
    </location>
</feature>
<dbReference type="OrthoDB" id="8876749at2759"/>
<evidence type="ECO:0000256" key="4">
    <source>
        <dbReference type="ARBA" id="ARBA00022606"/>
    </source>
</evidence>
<feature type="transmembrane region" description="Helical" evidence="13">
    <location>
        <begin position="266"/>
        <end position="290"/>
    </location>
</feature>
<keyword evidence="4 12" id="KW-0716">Sensory transduction</keyword>
<keyword evidence="9 12" id="KW-0675">Receptor</keyword>
<feature type="non-terminal residue" evidence="14">
    <location>
        <position position="1"/>
    </location>
</feature>
<dbReference type="PANTHER" id="PTHR11394:SF47">
    <property type="entry name" value="TASTE RECEPTOR TYPE 2 MEMBER 40"/>
    <property type="match status" value="1"/>
</dbReference>
<dbReference type="GO" id="GO:0033038">
    <property type="term" value="F:bitter taste receptor activity"/>
    <property type="evidence" value="ECO:0007669"/>
    <property type="project" value="InterPro"/>
</dbReference>
<name>A0A851Z4R5_9AVES</name>
<dbReference type="FunFam" id="1.20.1070.10:FF:000055">
    <property type="entry name" value="Taste receptor type 2"/>
    <property type="match status" value="1"/>
</dbReference>
<evidence type="ECO:0000256" key="11">
    <source>
        <dbReference type="RuleBase" id="RU004423"/>
    </source>
</evidence>
<feature type="transmembrane region" description="Helical" evidence="13">
    <location>
        <begin position="53"/>
        <end position="77"/>
    </location>
</feature>
<dbReference type="Pfam" id="PF05296">
    <property type="entry name" value="TAS2R"/>
    <property type="match status" value="1"/>
</dbReference>
<evidence type="ECO:0000256" key="2">
    <source>
        <dbReference type="ARBA" id="ARBA00007376"/>
    </source>
</evidence>
<dbReference type="InterPro" id="IPR007960">
    <property type="entry name" value="TAS2R"/>
</dbReference>